<gene>
    <name evidence="9" type="ORF">HCN44_002545</name>
</gene>
<feature type="signal peptide" evidence="7">
    <location>
        <begin position="1"/>
        <end position="20"/>
    </location>
</feature>
<evidence type="ECO:0000259" key="8">
    <source>
        <dbReference type="SMART" id="SM01352"/>
    </source>
</evidence>
<keyword evidence="5" id="KW-0325">Glycoprotein</keyword>
<dbReference type="Pfam" id="PF14921">
    <property type="entry name" value="APCDDC"/>
    <property type="match status" value="1"/>
</dbReference>
<evidence type="ECO:0000256" key="4">
    <source>
        <dbReference type="ARBA" id="ARBA00023136"/>
    </source>
</evidence>
<dbReference type="OrthoDB" id="5985602at2759"/>
<evidence type="ECO:0000256" key="6">
    <source>
        <dbReference type="SAM" id="Phobius"/>
    </source>
</evidence>
<keyword evidence="4 6" id="KW-0472">Membrane</keyword>
<protein>
    <recommendedName>
        <fullName evidence="8">APCDD1 domain-containing protein</fullName>
    </recommendedName>
</protein>
<keyword evidence="10" id="KW-1185">Reference proteome</keyword>
<dbReference type="SMART" id="SM01352">
    <property type="entry name" value="APCDDC"/>
    <property type="match status" value="1"/>
</dbReference>
<evidence type="ECO:0000256" key="3">
    <source>
        <dbReference type="ARBA" id="ARBA00022729"/>
    </source>
</evidence>
<dbReference type="PANTHER" id="PTHR31021:SF1">
    <property type="entry name" value="CHROMOSOME UNDETERMINED SCAFFOLD_56, WHOLE GENOME SHOTGUN SEQUENCE"/>
    <property type="match status" value="1"/>
</dbReference>
<comment type="caution">
    <text evidence="9">The sequence shown here is derived from an EMBL/GenBank/DDBJ whole genome shotgun (WGS) entry which is preliminary data.</text>
</comment>
<evidence type="ECO:0000256" key="5">
    <source>
        <dbReference type="ARBA" id="ARBA00023180"/>
    </source>
</evidence>
<evidence type="ECO:0000256" key="7">
    <source>
        <dbReference type="SAM" id="SignalP"/>
    </source>
</evidence>
<keyword evidence="3 7" id="KW-0732">Signal</keyword>
<dbReference type="InterPro" id="IPR029405">
    <property type="entry name" value="APCDD1_dom"/>
</dbReference>
<feature type="chain" id="PRO_5032347200" description="APCDD1 domain-containing protein" evidence="7">
    <location>
        <begin position="21"/>
        <end position="656"/>
    </location>
</feature>
<sequence length="656" mass="75085">MELFCKFFFFVFIGIFYVYGIQNDDWNDWSGDECEAAIKETIFQDHTTVVDETSKRLHSTWLSQECEIRAGPEYIIRKYTFYEDGTFLLLRHHYAEESCSVATHTVTAKGVIRLLSTSGFVSGATDAKYHLDHVHILPLTRQVAHKFGQRVNFTCTKQSKWNPFVQQVIFEKTSRRNTNNLWDSLTKSSKKYTTIDCLDSLNINFDELQLVRVQKKPITSEFGLIKKGQIKIELYLGSLPANSQLRKSHRSTSLQPTSLIRSDMISGCFTCGIIMRGTESRPPLLHELVPLPALIGGFWISSSCESNEGGLWTKRQLRIYSGDILWSGRWDYYADSKCKNYRYTILSSGSYVQRAGQQNPHRRMINLSNDKTDNIYPNIEDRNNKNLDYNLKLNERNLHERKSLAKWMSPDLAKKLADTYNDKNNLYDKILPTVEDIEQADESISYEKSTSKVRRSLDLQDESYKHILQNTQPSMAESFAAILRGNQRQESSTVSPSMPTMTTTKKPQFLMIPSGTTELDLHVTESILTIGDLSIAARCGAQITGNEKHGLYAKPLKSWPKNCVKHSIQASSIINLRAKIDVNWNGEYNLVLGSKNDNIWQAPLQKCGNLPEHNPILKLHLKKSLGYRLFAISSGTTFYLSWNCIVILFSCLYLFR</sequence>
<dbReference type="GO" id="GO:0017147">
    <property type="term" value="F:Wnt-protein binding"/>
    <property type="evidence" value="ECO:0007669"/>
    <property type="project" value="InterPro"/>
</dbReference>
<reference evidence="9 10" key="1">
    <citation type="submission" date="2020-08" db="EMBL/GenBank/DDBJ databases">
        <title>Aphidius gifuensis genome sequencing and assembly.</title>
        <authorList>
            <person name="Du Z."/>
        </authorList>
    </citation>
    <scope>NUCLEOTIDE SEQUENCE [LARGE SCALE GENOMIC DNA]</scope>
    <source>
        <strain evidence="9">YNYX2018</strain>
        <tissue evidence="9">Adults</tissue>
    </source>
</reference>
<evidence type="ECO:0000313" key="9">
    <source>
        <dbReference type="EMBL" id="KAF7996899.1"/>
    </source>
</evidence>
<keyword evidence="6" id="KW-1133">Transmembrane helix</keyword>
<evidence type="ECO:0000256" key="1">
    <source>
        <dbReference type="ARBA" id="ARBA00004167"/>
    </source>
</evidence>
<dbReference type="GO" id="GO:0005886">
    <property type="term" value="C:plasma membrane"/>
    <property type="evidence" value="ECO:0007669"/>
    <property type="project" value="InterPro"/>
</dbReference>
<dbReference type="EMBL" id="JACMRX010000001">
    <property type="protein sequence ID" value="KAF7996899.1"/>
    <property type="molecule type" value="Genomic_DNA"/>
</dbReference>
<dbReference type="InterPro" id="IPR042425">
    <property type="entry name" value="APCDD1"/>
</dbReference>
<proteinExistence type="predicted"/>
<keyword evidence="2 6" id="KW-0812">Transmembrane</keyword>
<feature type="domain" description="APCDD1" evidence="8">
    <location>
        <begin position="33"/>
        <end position="287"/>
    </location>
</feature>
<evidence type="ECO:0000313" key="10">
    <source>
        <dbReference type="Proteomes" id="UP000639338"/>
    </source>
</evidence>
<comment type="subcellular location">
    <subcellularLocation>
        <location evidence="1">Membrane</location>
        <topology evidence="1">Single-pass membrane protein</topology>
    </subcellularLocation>
</comment>
<evidence type="ECO:0000256" key="2">
    <source>
        <dbReference type="ARBA" id="ARBA00022692"/>
    </source>
</evidence>
<organism evidence="9 10">
    <name type="scientific">Aphidius gifuensis</name>
    <name type="common">Parasitoid wasp</name>
    <dbReference type="NCBI Taxonomy" id="684658"/>
    <lineage>
        <taxon>Eukaryota</taxon>
        <taxon>Metazoa</taxon>
        <taxon>Ecdysozoa</taxon>
        <taxon>Arthropoda</taxon>
        <taxon>Hexapoda</taxon>
        <taxon>Insecta</taxon>
        <taxon>Pterygota</taxon>
        <taxon>Neoptera</taxon>
        <taxon>Endopterygota</taxon>
        <taxon>Hymenoptera</taxon>
        <taxon>Apocrita</taxon>
        <taxon>Ichneumonoidea</taxon>
        <taxon>Braconidae</taxon>
        <taxon>Aphidiinae</taxon>
        <taxon>Aphidius</taxon>
    </lineage>
</organism>
<dbReference type="GO" id="GO:0030178">
    <property type="term" value="P:negative regulation of Wnt signaling pathway"/>
    <property type="evidence" value="ECO:0007669"/>
    <property type="project" value="InterPro"/>
</dbReference>
<dbReference type="PANTHER" id="PTHR31021">
    <property type="entry name" value="ADENOMATOSIS POLYPOSIS COLI DOWN-REGULATED 1"/>
    <property type="match status" value="1"/>
</dbReference>
<accession>A0A835CUC7</accession>
<feature type="transmembrane region" description="Helical" evidence="6">
    <location>
        <begin position="638"/>
        <end position="655"/>
    </location>
</feature>
<dbReference type="Proteomes" id="UP000639338">
    <property type="component" value="Unassembled WGS sequence"/>
</dbReference>
<name>A0A835CUC7_APHGI</name>
<dbReference type="AlphaFoldDB" id="A0A835CUC7"/>